<evidence type="ECO:0000313" key="3">
    <source>
        <dbReference type="EMBL" id="KAL3088025.1"/>
    </source>
</evidence>
<dbReference type="AlphaFoldDB" id="A0ABD2JBN3"/>
<organism evidence="2 4">
    <name type="scientific">Heterodera schachtii</name>
    <name type="common">Sugarbeet cyst nematode worm</name>
    <name type="synonym">Tylenchus schachtii</name>
    <dbReference type="NCBI Taxonomy" id="97005"/>
    <lineage>
        <taxon>Eukaryota</taxon>
        <taxon>Metazoa</taxon>
        <taxon>Ecdysozoa</taxon>
        <taxon>Nematoda</taxon>
        <taxon>Chromadorea</taxon>
        <taxon>Rhabditida</taxon>
        <taxon>Tylenchina</taxon>
        <taxon>Tylenchomorpha</taxon>
        <taxon>Tylenchoidea</taxon>
        <taxon>Heteroderidae</taxon>
        <taxon>Heteroderinae</taxon>
        <taxon>Heterodera</taxon>
    </lineage>
</organism>
<protein>
    <submittedName>
        <fullName evidence="2">Uncharacterized protein</fullName>
    </submittedName>
</protein>
<reference evidence="2 4" key="1">
    <citation type="submission" date="2024-10" db="EMBL/GenBank/DDBJ databases">
        <authorList>
            <person name="Kim D."/>
        </authorList>
    </citation>
    <scope>NUCLEOTIDE SEQUENCE [LARGE SCALE GENOMIC DNA]</scope>
    <source>
        <strain evidence="2">Taebaek</strain>
    </source>
</reference>
<keyword evidence="4" id="KW-1185">Reference proteome</keyword>
<feature type="region of interest" description="Disordered" evidence="1">
    <location>
        <begin position="1"/>
        <end position="52"/>
    </location>
</feature>
<feature type="compositionally biased region" description="Low complexity" evidence="1">
    <location>
        <begin position="7"/>
        <end position="21"/>
    </location>
</feature>
<name>A0ABD2JBN3_HETSC</name>
<dbReference type="EMBL" id="JBICCN010000168">
    <property type="protein sequence ID" value="KAL3088024.1"/>
    <property type="molecule type" value="Genomic_DNA"/>
</dbReference>
<dbReference type="EMBL" id="JBICCN010000168">
    <property type="protein sequence ID" value="KAL3088025.1"/>
    <property type="molecule type" value="Genomic_DNA"/>
</dbReference>
<proteinExistence type="predicted"/>
<sequence>MRKENNKNSAASTDSDANAKSGGDASPTAPTEEEGEKISANEQQKEQRKSLDALYAAAREEFDLDMSPLDSPKVSWFSAAKTRPTQINI</sequence>
<evidence type="ECO:0000313" key="2">
    <source>
        <dbReference type="EMBL" id="KAL3088024.1"/>
    </source>
</evidence>
<evidence type="ECO:0000313" key="4">
    <source>
        <dbReference type="Proteomes" id="UP001620645"/>
    </source>
</evidence>
<feature type="compositionally biased region" description="Basic and acidic residues" evidence="1">
    <location>
        <begin position="36"/>
        <end position="51"/>
    </location>
</feature>
<gene>
    <name evidence="2" type="ORF">niasHS_009310</name>
    <name evidence="3" type="ORF">niasHS_009311</name>
</gene>
<dbReference type="Proteomes" id="UP001620645">
    <property type="component" value="Unassembled WGS sequence"/>
</dbReference>
<comment type="caution">
    <text evidence="2">The sequence shown here is derived from an EMBL/GenBank/DDBJ whole genome shotgun (WGS) entry which is preliminary data.</text>
</comment>
<evidence type="ECO:0000256" key="1">
    <source>
        <dbReference type="SAM" id="MobiDB-lite"/>
    </source>
</evidence>
<accession>A0ABD2JBN3</accession>